<dbReference type="SUPFAM" id="SSF81901">
    <property type="entry name" value="HCP-like"/>
    <property type="match status" value="1"/>
</dbReference>
<gene>
    <name evidence="1" type="ORF">BFC18_17635</name>
</gene>
<dbReference type="Pfam" id="PF08238">
    <property type="entry name" value="Sel1"/>
    <property type="match status" value="2"/>
</dbReference>
<dbReference type="EMBL" id="MDHN01000039">
    <property type="protein sequence ID" value="OFC69586.1"/>
    <property type="molecule type" value="Genomic_DNA"/>
</dbReference>
<evidence type="ECO:0000313" key="2">
    <source>
        <dbReference type="Proteomes" id="UP000175691"/>
    </source>
</evidence>
<sequence length="159" mass="17115">MADSSADNDSTNVAREVTGNELSYDSMISSHNQLKCLYGYAAEKTGDHAAALAIFNDCIERFDSVYAMIWLAQMYETGVAVEKDLAKATALMKRGANTNDAAGYSSLAKYHYGVALIEGRGVVADRLQGIAWLKKASLEGVIDADEYLTSMDIKPSGQG</sequence>
<dbReference type="AlphaFoldDB" id="A0A1E7Z7T6"/>
<dbReference type="SMART" id="SM00671">
    <property type="entry name" value="SEL1"/>
    <property type="match status" value="2"/>
</dbReference>
<dbReference type="STRING" id="1656094.BFC18_17635"/>
<organism evidence="1 2">
    <name type="scientific">Alteromonas confluentis</name>
    <dbReference type="NCBI Taxonomy" id="1656094"/>
    <lineage>
        <taxon>Bacteria</taxon>
        <taxon>Pseudomonadati</taxon>
        <taxon>Pseudomonadota</taxon>
        <taxon>Gammaproteobacteria</taxon>
        <taxon>Alteromonadales</taxon>
        <taxon>Alteromonadaceae</taxon>
        <taxon>Alteromonas/Salinimonas group</taxon>
        <taxon>Alteromonas</taxon>
    </lineage>
</organism>
<dbReference type="Proteomes" id="UP000175691">
    <property type="component" value="Unassembled WGS sequence"/>
</dbReference>
<name>A0A1E7Z7T6_9ALTE</name>
<evidence type="ECO:0008006" key="3">
    <source>
        <dbReference type="Google" id="ProtNLM"/>
    </source>
</evidence>
<protein>
    <recommendedName>
        <fullName evidence="3">Sel1 repeat family protein</fullName>
    </recommendedName>
</protein>
<dbReference type="InterPro" id="IPR011990">
    <property type="entry name" value="TPR-like_helical_dom_sf"/>
</dbReference>
<evidence type="ECO:0000313" key="1">
    <source>
        <dbReference type="EMBL" id="OFC69586.1"/>
    </source>
</evidence>
<dbReference type="Gene3D" id="1.25.40.10">
    <property type="entry name" value="Tetratricopeptide repeat domain"/>
    <property type="match status" value="1"/>
</dbReference>
<keyword evidence="2" id="KW-1185">Reference proteome</keyword>
<reference evidence="1 2" key="1">
    <citation type="submission" date="2016-08" db="EMBL/GenBank/DDBJ databases">
        <authorList>
            <person name="Seilhamer J.J."/>
        </authorList>
    </citation>
    <scope>NUCLEOTIDE SEQUENCE [LARGE SCALE GENOMIC DNA]</scope>
    <source>
        <strain evidence="1 2">KCTC 42603</strain>
    </source>
</reference>
<dbReference type="InterPro" id="IPR006597">
    <property type="entry name" value="Sel1-like"/>
</dbReference>
<proteinExistence type="predicted"/>
<accession>A0A1E7Z7T6</accession>
<comment type="caution">
    <text evidence="1">The sequence shown here is derived from an EMBL/GenBank/DDBJ whole genome shotgun (WGS) entry which is preliminary data.</text>
</comment>